<protein>
    <submittedName>
        <fullName evidence="1">DUF757-domain-containing protein</fullName>
    </submittedName>
</protein>
<accession>A0ACC0U655</accession>
<dbReference type="Proteomes" id="UP001207468">
    <property type="component" value="Unassembled WGS sequence"/>
</dbReference>
<organism evidence="1 2">
    <name type="scientific">Russula earlei</name>
    <dbReference type="NCBI Taxonomy" id="71964"/>
    <lineage>
        <taxon>Eukaryota</taxon>
        <taxon>Fungi</taxon>
        <taxon>Dikarya</taxon>
        <taxon>Basidiomycota</taxon>
        <taxon>Agaricomycotina</taxon>
        <taxon>Agaricomycetes</taxon>
        <taxon>Russulales</taxon>
        <taxon>Russulaceae</taxon>
        <taxon>Russula</taxon>
    </lineage>
</organism>
<proteinExistence type="predicted"/>
<reference evidence="1" key="1">
    <citation type="submission" date="2021-03" db="EMBL/GenBank/DDBJ databases">
        <title>Evolutionary priming and transition to the ectomycorrhizal habit in an iconic lineage of mushroom-forming fungi: is preadaptation a requirement?</title>
        <authorList>
            <consortium name="DOE Joint Genome Institute"/>
            <person name="Looney B.P."/>
            <person name="Miyauchi S."/>
            <person name="Morin E."/>
            <person name="Drula E."/>
            <person name="Courty P.E."/>
            <person name="Chicoki N."/>
            <person name="Fauchery L."/>
            <person name="Kohler A."/>
            <person name="Kuo A."/>
            <person name="LaButti K."/>
            <person name="Pangilinan J."/>
            <person name="Lipzen A."/>
            <person name="Riley R."/>
            <person name="Andreopoulos W."/>
            <person name="He G."/>
            <person name="Johnson J."/>
            <person name="Barry K.W."/>
            <person name="Grigoriev I.V."/>
            <person name="Nagy L."/>
            <person name="Hibbett D."/>
            <person name="Henrissat B."/>
            <person name="Matheny P.B."/>
            <person name="Labbe J."/>
            <person name="Martin A.F."/>
        </authorList>
    </citation>
    <scope>NUCLEOTIDE SEQUENCE</scope>
    <source>
        <strain evidence="1">BPL698</strain>
    </source>
</reference>
<evidence type="ECO:0000313" key="1">
    <source>
        <dbReference type="EMBL" id="KAI9507118.1"/>
    </source>
</evidence>
<evidence type="ECO:0000313" key="2">
    <source>
        <dbReference type="Proteomes" id="UP001207468"/>
    </source>
</evidence>
<comment type="caution">
    <text evidence="1">The sequence shown here is derived from an EMBL/GenBank/DDBJ whole genome shotgun (WGS) entry which is preliminary data.</text>
</comment>
<sequence length="228" mass="26463">MAGTFDPNQAQNLVEIEKQFAVKAVEHAQTYWNLLEKISPRSLKLTRSARHPPLSFGSREARVCLLLNNNKKSYDDEIFEHTLRSFPEFAAPPHTKLSTLDEDWMKSDEGKERWRAFIDTYEKKIADFNFGSLIRTDATKEYSEKNTIFVTRIQVRYRSCSEVGTQSWMPDYGGMYRSFKPAQFFAIEISRNRLGLNDGAHEIAKEEARKEREKAEKKRAGKKRSDAL</sequence>
<name>A0ACC0U655_9AGAM</name>
<dbReference type="EMBL" id="JAGFNK010000140">
    <property type="protein sequence ID" value="KAI9507118.1"/>
    <property type="molecule type" value="Genomic_DNA"/>
</dbReference>
<keyword evidence="2" id="KW-1185">Reference proteome</keyword>
<gene>
    <name evidence="1" type="ORF">F5148DRAFT_1285664</name>
</gene>